<dbReference type="SUPFAM" id="SSF47226">
    <property type="entry name" value="Histidine-containing phosphotransfer domain, HPT domain"/>
    <property type="match status" value="1"/>
</dbReference>
<reference evidence="6 7" key="1">
    <citation type="submission" date="2015-02" db="EMBL/GenBank/DDBJ databases">
        <title>Draft genome of a novel marine cyanobacterium (Chroococcales) isolated from South Atlantic Ocean.</title>
        <authorList>
            <person name="Rigonato J."/>
            <person name="Alvarenga D.O."/>
            <person name="Branco L.H."/>
            <person name="Varani A.M."/>
            <person name="Brandini F.P."/>
            <person name="Fiore M.F."/>
        </authorList>
    </citation>
    <scope>NUCLEOTIDE SEQUENCE [LARGE SCALE GENOMIC DNA]</scope>
    <source>
        <strain evidence="6 7">CENA595</strain>
    </source>
</reference>
<keyword evidence="7" id="KW-1185">Reference proteome</keyword>
<dbReference type="PROSITE" id="PS51755">
    <property type="entry name" value="OMPR_PHOB"/>
    <property type="match status" value="1"/>
</dbReference>
<dbReference type="STRING" id="1618023.UH38_15985"/>
<dbReference type="PROSITE" id="PS50110">
    <property type="entry name" value="RESPONSE_REGULATORY"/>
    <property type="match status" value="3"/>
</dbReference>
<dbReference type="Gene3D" id="3.40.50.2300">
    <property type="match status" value="3"/>
</dbReference>
<gene>
    <name evidence="6" type="ORF">UH38_15985</name>
</gene>
<dbReference type="SMART" id="SM00448">
    <property type="entry name" value="REC"/>
    <property type="match status" value="3"/>
</dbReference>
<dbReference type="PANTHER" id="PTHR48111:SF15">
    <property type="entry name" value="OMPR SUBFAMILY"/>
    <property type="match status" value="1"/>
</dbReference>
<evidence type="ECO:0000256" key="2">
    <source>
        <dbReference type="PROSITE-ProRule" id="PRU00169"/>
    </source>
</evidence>
<dbReference type="Pfam" id="PF01627">
    <property type="entry name" value="Hpt"/>
    <property type="match status" value="1"/>
</dbReference>
<dbReference type="SUPFAM" id="SSF52172">
    <property type="entry name" value="CheY-like"/>
    <property type="match status" value="3"/>
</dbReference>
<dbReference type="GO" id="GO:0005829">
    <property type="term" value="C:cytosol"/>
    <property type="evidence" value="ECO:0007669"/>
    <property type="project" value="TreeGrafter"/>
</dbReference>
<dbReference type="Gene3D" id="6.10.250.690">
    <property type="match status" value="1"/>
</dbReference>
<evidence type="ECO:0000256" key="3">
    <source>
        <dbReference type="PROSITE-ProRule" id="PRU01091"/>
    </source>
</evidence>
<comment type="caution">
    <text evidence="6">The sequence shown here is derived from an EMBL/GenBank/DDBJ whole genome shotgun (WGS) entry which is preliminary data.</text>
</comment>
<feature type="modified residue" description="4-aspartylphosphate" evidence="2">
    <location>
        <position position="539"/>
    </location>
</feature>
<dbReference type="GO" id="GO:0006355">
    <property type="term" value="P:regulation of DNA-templated transcription"/>
    <property type="evidence" value="ECO:0007669"/>
    <property type="project" value="InterPro"/>
</dbReference>
<evidence type="ECO:0000313" key="6">
    <source>
        <dbReference type="EMBL" id="KJH70887.1"/>
    </source>
</evidence>
<dbReference type="GO" id="GO:0032993">
    <property type="term" value="C:protein-DNA complex"/>
    <property type="evidence" value="ECO:0007669"/>
    <property type="project" value="TreeGrafter"/>
</dbReference>
<dbReference type="GO" id="GO:0000976">
    <property type="term" value="F:transcription cis-regulatory region binding"/>
    <property type="evidence" value="ECO:0007669"/>
    <property type="project" value="TreeGrafter"/>
</dbReference>
<evidence type="ECO:0000259" key="4">
    <source>
        <dbReference type="PROSITE" id="PS50110"/>
    </source>
</evidence>
<keyword evidence="2" id="KW-0597">Phosphoprotein</keyword>
<dbReference type="OrthoDB" id="442759at2"/>
<dbReference type="Pfam" id="PF00072">
    <property type="entry name" value="Response_reg"/>
    <property type="match status" value="3"/>
</dbReference>
<dbReference type="InterPro" id="IPR008207">
    <property type="entry name" value="Sig_transdc_His_kin_Hpt_dom"/>
</dbReference>
<feature type="modified residue" description="4-aspartylphosphate" evidence="2">
    <location>
        <position position="51"/>
    </location>
</feature>
<feature type="DNA-binding region" description="OmpR/PhoB-type" evidence="3">
    <location>
        <begin position="124"/>
        <end position="223"/>
    </location>
</feature>
<dbReference type="PATRIC" id="fig|1618023.3.peg.227"/>
<feature type="domain" description="Response regulatory" evidence="4">
    <location>
        <begin position="490"/>
        <end position="606"/>
    </location>
</feature>
<dbReference type="GO" id="GO:0000156">
    <property type="term" value="F:phosphorelay response regulator activity"/>
    <property type="evidence" value="ECO:0007669"/>
    <property type="project" value="TreeGrafter"/>
</dbReference>
<dbReference type="InterPro" id="IPR036641">
    <property type="entry name" value="HPT_dom_sf"/>
</dbReference>
<feature type="domain" description="OmpR/PhoB-type" evidence="5">
    <location>
        <begin position="124"/>
        <end position="223"/>
    </location>
</feature>
<proteinExistence type="predicted"/>
<dbReference type="CDD" id="cd00383">
    <property type="entry name" value="trans_reg_C"/>
    <property type="match status" value="1"/>
</dbReference>
<dbReference type="AlphaFoldDB" id="A0A0D8ZRA6"/>
<sequence length="617" mass="68151">MKILLVEDDRYTVAKIREILAQHQYVVDVAADSERAMQLMQSYEYDLLIVDVVLPELDGISLCCYLREQNYQMPILLLSARASVSDRVFGLNAGADDYLVKPFDPAELIARVSALLRRREPFVSPALTWGSLRLFANTRRVTWQGKPLNLTAKEFGLLQLFLENPQRIFSKDLILDRLWTAAESPKAGTVAAHMKGLRQKLKAAGVKVEIIETIYGVGYQLGSPSDLEQPVQGSPVSPIKIEPSPAQQEVMAVAAEVLQEIRASLNEETALFAQVTAQLSAGTLSRELRRQAERHAHQLTGSLGSLGISQGFEAAQQIELLLQGEMALGQTATRQLQHLTDLLKQALVATPAPIVLPSAKIASARLLVIDDDRILVNQLRLAAVAAGIDLEIATTLADGRKAIAQNPPDAILLDLNFGDNIEDGLMLLVELDEQNSSIPVLLFTVRDSLSDRVAAARLGGRAFLHKPISISEVLNAVAQVIDSPSTPEAKILVVDDDPQILETFVDLLPAWGLQVTTLAQPQRFWELLTTAAPDLLVLDVSMPQFSGIELCQVVRHDPQWENLPILMLLERENTDLIHQIYVAGADDYVSKPIVAPELVTRILNRLERIRWRQQPRS</sequence>
<dbReference type="InterPro" id="IPR011006">
    <property type="entry name" value="CheY-like_superfamily"/>
</dbReference>
<dbReference type="CDD" id="cd00156">
    <property type="entry name" value="REC"/>
    <property type="match status" value="1"/>
</dbReference>
<dbReference type="PANTHER" id="PTHR48111">
    <property type="entry name" value="REGULATOR OF RPOS"/>
    <property type="match status" value="1"/>
</dbReference>
<dbReference type="InterPro" id="IPR001867">
    <property type="entry name" value="OmpR/PhoB-type_DNA-bd"/>
</dbReference>
<dbReference type="RefSeq" id="WP_045055668.1">
    <property type="nucleotide sequence ID" value="NZ_CAWMDP010000003.1"/>
</dbReference>
<dbReference type="EMBL" id="JYON01000017">
    <property type="protein sequence ID" value="KJH70887.1"/>
    <property type="molecule type" value="Genomic_DNA"/>
</dbReference>
<feature type="domain" description="Response regulatory" evidence="4">
    <location>
        <begin position="365"/>
        <end position="481"/>
    </location>
</feature>
<dbReference type="InterPro" id="IPR039420">
    <property type="entry name" value="WalR-like"/>
</dbReference>
<dbReference type="SMART" id="SM00862">
    <property type="entry name" value="Trans_reg_C"/>
    <property type="match status" value="1"/>
</dbReference>
<evidence type="ECO:0000313" key="7">
    <source>
        <dbReference type="Proteomes" id="UP000032452"/>
    </source>
</evidence>
<dbReference type="Pfam" id="PF00486">
    <property type="entry name" value="Trans_reg_C"/>
    <property type="match status" value="1"/>
</dbReference>
<protein>
    <submittedName>
        <fullName evidence="6">Transcriptional regulator</fullName>
    </submittedName>
</protein>
<keyword evidence="1 3" id="KW-0238">DNA-binding</keyword>
<evidence type="ECO:0000256" key="1">
    <source>
        <dbReference type="ARBA" id="ARBA00023125"/>
    </source>
</evidence>
<dbReference type="Gene3D" id="1.10.10.10">
    <property type="entry name" value="Winged helix-like DNA-binding domain superfamily/Winged helix DNA-binding domain"/>
    <property type="match status" value="1"/>
</dbReference>
<feature type="modified residue" description="4-aspartylphosphate" evidence="2">
    <location>
        <position position="414"/>
    </location>
</feature>
<accession>A0A0D8ZRA6</accession>
<evidence type="ECO:0000259" key="5">
    <source>
        <dbReference type="PROSITE" id="PS51755"/>
    </source>
</evidence>
<feature type="domain" description="Response regulatory" evidence="4">
    <location>
        <begin position="2"/>
        <end position="116"/>
    </location>
</feature>
<dbReference type="CDD" id="cd19935">
    <property type="entry name" value="REC_OmpR_CusR-like"/>
    <property type="match status" value="1"/>
</dbReference>
<name>A0A0D8ZRA6_9CYAN</name>
<dbReference type="InterPro" id="IPR036388">
    <property type="entry name" value="WH-like_DNA-bd_sf"/>
</dbReference>
<organism evidence="6 7">
    <name type="scientific">Aliterella atlantica CENA595</name>
    <dbReference type="NCBI Taxonomy" id="1618023"/>
    <lineage>
        <taxon>Bacteria</taxon>
        <taxon>Bacillati</taxon>
        <taxon>Cyanobacteriota</taxon>
        <taxon>Cyanophyceae</taxon>
        <taxon>Chroococcidiopsidales</taxon>
        <taxon>Aliterellaceae</taxon>
        <taxon>Aliterella</taxon>
    </lineage>
</organism>
<dbReference type="InterPro" id="IPR001789">
    <property type="entry name" value="Sig_transdc_resp-reg_receiver"/>
</dbReference>
<dbReference type="Proteomes" id="UP000032452">
    <property type="component" value="Unassembled WGS sequence"/>
</dbReference>